<dbReference type="EMBL" id="CP042434">
    <property type="protein sequence ID" value="QEC70555.1"/>
    <property type="molecule type" value="Genomic_DNA"/>
</dbReference>
<keyword evidence="2" id="KW-1185">Reference proteome</keyword>
<accession>A0A5B8VHS6</accession>
<evidence type="ECO:0000313" key="2">
    <source>
        <dbReference type="Proteomes" id="UP000321291"/>
    </source>
</evidence>
<evidence type="ECO:0000313" key="1">
    <source>
        <dbReference type="EMBL" id="QEC70555.1"/>
    </source>
</evidence>
<dbReference type="AlphaFoldDB" id="A0A5B8VHS6"/>
<dbReference type="KEGG" id="agi:FSB73_01360"/>
<dbReference type="OrthoDB" id="9919574at2"/>
<dbReference type="RefSeq" id="WP_146779818.1">
    <property type="nucleotide sequence ID" value="NZ_CP042434.1"/>
</dbReference>
<sequence>MIGNGLYSGDYGIELIYSTVEIQKLATRLSLSSAISYSQFDSRYLQDMEPVSEQAIRDGSEAVFAVYNDKSSKNTTWNSTVSSITHIPQLGFTVNLSMDISLLQTRETPASDNRAIGYYTRDMTFIAIAADQRSDPAYSYLKRDLEVNLKDKLPFIYSALNVSIAKEIKKIFD</sequence>
<reference evidence="1 2" key="1">
    <citation type="journal article" date="2017" name="Int. J. Syst. Evol. Microbiol.">
        <title>Arachidicoccus ginsenosidivorans sp. nov., with ginsenoside-converting activity isolated from ginseng cultivating soil.</title>
        <authorList>
            <person name="Siddiqi M.Z."/>
            <person name="Aslam Z."/>
            <person name="Im W.T."/>
        </authorList>
    </citation>
    <scope>NUCLEOTIDE SEQUENCE [LARGE SCALE GENOMIC DNA]</scope>
    <source>
        <strain evidence="1 2">Gsoil 809</strain>
    </source>
</reference>
<dbReference type="Proteomes" id="UP000321291">
    <property type="component" value="Chromosome"/>
</dbReference>
<protein>
    <submittedName>
        <fullName evidence="1">Uncharacterized protein</fullName>
    </submittedName>
</protein>
<name>A0A5B8VHS6_9BACT</name>
<proteinExistence type="predicted"/>
<organism evidence="1 2">
    <name type="scientific">Arachidicoccus ginsenosidivorans</name>
    <dbReference type="NCBI Taxonomy" id="496057"/>
    <lineage>
        <taxon>Bacteria</taxon>
        <taxon>Pseudomonadati</taxon>
        <taxon>Bacteroidota</taxon>
        <taxon>Chitinophagia</taxon>
        <taxon>Chitinophagales</taxon>
        <taxon>Chitinophagaceae</taxon>
        <taxon>Arachidicoccus</taxon>
    </lineage>
</organism>
<gene>
    <name evidence="1" type="ORF">FSB73_01360</name>
</gene>